<dbReference type="Pfam" id="PF15998">
    <property type="entry name" value="DUF4773"/>
    <property type="match status" value="1"/>
</dbReference>
<evidence type="ECO:0000313" key="3">
    <source>
        <dbReference type="EMBL" id="KOX73644.1"/>
    </source>
</evidence>
<proteinExistence type="predicted"/>
<dbReference type="OrthoDB" id="6590335at2759"/>
<organism evidence="3 4">
    <name type="scientific">Melipona quadrifasciata</name>
    <dbReference type="NCBI Taxonomy" id="166423"/>
    <lineage>
        <taxon>Eukaryota</taxon>
        <taxon>Metazoa</taxon>
        <taxon>Ecdysozoa</taxon>
        <taxon>Arthropoda</taxon>
        <taxon>Hexapoda</taxon>
        <taxon>Insecta</taxon>
        <taxon>Pterygota</taxon>
        <taxon>Neoptera</taxon>
        <taxon>Endopterygota</taxon>
        <taxon>Hymenoptera</taxon>
        <taxon>Apocrita</taxon>
        <taxon>Aculeata</taxon>
        <taxon>Apoidea</taxon>
        <taxon>Anthophila</taxon>
        <taxon>Apidae</taxon>
        <taxon>Melipona</taxon>
    </lineage>
</organism>
<feature type="region of interest" description="Disordered" evidence="1">
    <location>
        <begin position="258"/>
        <end position="280"/>
    </location>
</feature>
<dbReference type="EMBL" id="KQ435794">
    <property type="protein sequence ID" value="KOX73644.1"/>
    <property type="molecule type" value="Genomic_DNA"/>
</dbReference>
<accession>A0A0N0U4W4</accession>
<sequence length="471" mass="53158">MNIELSLRIDCTICVLLRSAKLHNAYLVLVTAPALRSVGSLKRVTSSLINFNPSINVSFRQREANHSREITRPLEELTLTMWKLLYIITDHSAVSGERDQKEDQQQFDDHRQPHLRSWFCKARHDEHISSVLDVFAVDASNRPTCMNLLSDLAQICAKFTSMRQSEAGYDGCLVIEPALLGTPQATYHMGCFNFNQVVRQIEASAAIETTEATETTEDEDDSLNTEEFIAAVSASAEQGIALFSQWLGLNLNPKLNLTSSRNGQDASGQRSTPSTTSRSARLLWDQEEKNDERFKQLLSAQDNVLKGSATIGQSNGAETTFVYSKPPELFSSEKSSDERMAQDRMKITSQSTMSRAPKIMARSLEHQHEAAKDYSTSQKAQNRHDSAQNNYISTVWQYHTYLVISKPLHHEYVLLFKTQIGQQTQSSRRRFHLSLWIPPHQVESDGVVPIHGIPLAKNRITVTHDQHFSIK</sequence>
<dbReference type="AlphaFoldDB" id="A0A0N0U4W4"/>
<feature type="domain" description="DUF4773" evidence="2">
    <location>
        <begin position="139"/>
        <end position="196"/>
    </location>
</feature>
<keyword evidence="4" id="KW-1185">Reference proteome</keyword>
<protein>
    <recommendedName>
        <fullName evidence="2">DUF4773 domain-containing protein</fullName>
    </recommendedName>
</protein>
<evidence type="ECO:0000256" key="1">
    <source>
        <dbReference type="SAM" id="MobiDB-lite"/>
    </source>
</evidence>
<dbReference type="Proteomes" id="UP000053105">
    <property type="component" value="Unassembled WGS sequence"/>
</dbReference>
<name>A0A0N0U4W4_9HYME</name>
<evidence type="ECO:0000259" key="2">
    <source>
        <dbReference type="Pfam" id="PF15998"/>
    </source>
</evidence>
<evidence type="ECO:0000313" key="4">
    <source>
        <dbReference type="Proteomes" id="UP000053105"/>
    </source>
</evidence>
<reference evidence="3 4" key="1">
    <citation type="submission" date="2015-07" db="EMBL/GenBank/DDBJ databases">
        <title>The genome of Melipona quadrifasciata.</title>
        <authorList>
            <person name="Pan H."/>
            <person name="Kapheim K."/>
        </authorList>
    </citation>
    <scope>NUCLEOTIDE SEQUENCE [LARGE SCALE GENOMIC DNA]</scope>
    <source>
        <strain evidence="3">0111107301</strain>
        <tissue evidence="3">Whole body</tissue>
    </source>
</reference>
<gene>
    <name evidence="3" type="ORF">WN51_13722</name>
</gene>
<dbReference type="InterPro" id="IPR031941">
    <property type="entry name" value="DUF4773"/>
</dbReference>
<feature type="compositionally biased region" description="Polar residues" evidence="1">
    <location>
        <begin position="258"/>
        <end position="269"/>
    </location>
</feature>
<dbReference type="STRING" id="166423.A0A0N0U4W4"/>
<feature type="compositionally biased region" description="Low complexity" evidence="1">
    <location>
        <begin position="270"/>
        <end position="280"/>
    </location>
</feature>